<protein>
    <recommendedName>
        <fullName evidence="5">DUF3613 domain-containing protein</fullName>
    </recommendedName>
</protein>
<keyword evidence="4" id="KW-1185">Reference proteome</keyword>
<feature type="region of interest" description="Disordered" evidence="1">
    <location>
        <begin position="19"/>
        <end position="88"/>
    </location>
</feature>
<evidence type="ECO:0000313" key="4">
    <source>
        <dbReference type="Proteomes" id="UP000199675"/>
    </source>
</evidence>
<dbReference type="EMBL" id="FNNE01000005">
    <property type="protein sequence ID" value="SDW99223.1"/>
    <property type="molecule type" value="Genomic_DNA"/>
</dbReference>
<feature type="compositionally biased region" description="Basic and acidic residues" evidence="1">
    <location>
        <begin position="64"/>
        <end position="76"/>
    </location>
</feature>
<dbReference type="AlphaFoldDB" id="A0A1H2Y1Z8"/>
<evidence type="ECO:0000256" key="2">
    <source>
        <dbReference type="SAM" id="SignalP"/>
    </source>
</evidence>
<dbReference type="OrthoDB" id="6078454at2"/>
<accession>A0A1H2Y1Z8</accession>
<sequence>MKKTVALALLALPLLARAGDYPHGLSDTMIEEKPRSQLEQELDRQRASGPPEQGEMSAQVYVDTQKRISETFRRPVPDNLSDLNSRGE</sequence>
<organism evidence="3 4">
    <name type="scientific">Marinobacter mobilis</name>
    <dbReference type="NCBI Taxonomy" id="488533"/>
    <lineage>
        <taxon>Bacteria</taxon>
        <taxon>Pseudomonadati</taxon>
        <taxon>Pseudomonadota</taxon>
        <taxon>Gammaproteobacteria</taxon>
        <taxon>Pseudomonadales</taxon>
        <taxon>Marinobacteraceae</taxon>
        <taxon>Marinobacter</taxon>
    </lineage>
</organism>
<feature type="compositionally biased region" description="Basic and acidic residues" evidence="1">
    <location>
        <begin position="30"/>
        <end position="46"/>
    </location>
</feature>
<feature type="signal peptide" evidence="2">
    <location>
        <begin position="1"/>
        <end position="18"/>
    </location>
</feature>
<name>A0A1H2Y1Z8_9GAMM</name>
<gene>
    <name evidence="3" type="ORF">SAMN04487960_105238</name>
</gene>
<evidence type="ECO:0008006" key="5">
    <source>
        <dbReference type="Google" id="ProtNLM"/>
    </source>
</evidence>
<dbReference type="RefSeq" id="WP_091813062.1">
    <property type="nucleotide sequence ID" value="NZ_FNNE01000005.1"/>
</dbReference>
<reference evidence="3 4" key="1">
    <citation type="submission" date="2016-10" db="EMBL/GenBank/DDBJ databases">
        <authorList>
            <person name="de Groot N.N."/>
        </authorList>
    </citation>
    <scope>NUCLEOTIDE SEQUENCE [LARGE SCALE GENOMIC DNA]</scope>
    <source>
        <strain evidence="3 4">CGMCC 1.7059</strain>
    </source>
</reference>
<dbReference type="Proteomes" id="UP000199675">
    <property type="component" value="Unassembled WGS sequence"/>
</dbReference>
<dbReference type="STRING" id="488533.SAMN04487960_105238"/>
<proteinExistence type="predicted"/>
<evidence type="ECO:0000256" key="1">
    <source>
        <dbReference type="SAM" id="MobiDB-lite"/>
    </source>
</evidence>
<evidence type="ECO:0000313" key="3">
    <source>
        <dbReference type="EMBL" id="SDW99223.1"/>
    </source>
</evidence>
<feature type="chain" id="PRO_5011719414" description="DUF3613 domain-containing protein" evidence="2">
    <location>
        <begin position="19"/>
        <end position="88"/>
    </location>
</feature>
<keyword evidence="2" id="KW-0732">Signal</keyword>